<dbReference type="Gene3D" id="2.60.40.150">
    <property type="entry name" value="C2 domain"/>
    <property type="match status" value="2"/>
</dbReference>
<evidence type="ECO:0000256" key="3">
    <source>
        <dbReference type="ARBA" id="ARBA00022793"/>
    </source>
</evidence>
<dbReference type="GO" id="GO:0005795">
    <property type="term" value="C:Golgi stack"/>
    <property type="evidence" value="ECO:0007669"/>
    <property type="project" value="UniProtKB-UniRule"/>
</dbReference>
<comment type="PTM">
    <text evidence="12">Is synthesized initially as an inactive proenzyme. Formation of the active enzyme involves a self-maturation process in which the active site pyruvoyl group is generated from an internal serine residue via an autocatalytic post-translational modification. Two non-identical subunits are generated from the proenzyme in this reaction, and the pyruvate is formed at the N-terminus of the alpha chain, which is derived from the carboxyl end of the proenzyme. The autoendoproteolytic cleavage occurs by a canonical serine protease mechanism, in which the side chain hydroxyl group of the serine supplies its oxygen atom to form the C-terminus of the beta chain, while the remainder of the serine residue undergoes an oxidative deamination to produce ammonia and the pyruvoyl prosthetic group on the alpha chain. During this reaction, the Ser that is part of the protease active site of the proenzyme becomes the pyruvoyl prosthetic group, which constitutes an essential element of the active site of the mature decarboxylase.</text>
</comment>
<feature type="site" description="Cleavage (non-hydrolytic); by autocatalysis" evidence="12">
    <location>
        <begin position="1083"/>
        <end position="1084"/>
    </location>
</feature>
<feature type="compositionally biased region" description="Polar residues" evidence="13">
    <location>
        <begin position="693"/>
        <end position="703"/>
    </location>
</feature>
<evidence type="ECO:0000256" key="6">
    <source>
        <dbReference type="ARBA" id="ARBA00023136"/>
    </source>
</evidence>
<dbReference type="PROSITE" id="PS00018">
    <property type="entry name" value="EF_HAND_1"/>
    <property type="match status" value="1"/>
</dbReference>
<comment type="function">
    <text evidence="12">Catalyzes the formation of phosphatidylethanolamine (PtdEtn) from phosphatidylserine (PtdSer). Plays a central role in phospholipid metabolism and in the interorganelle trafficking of phosphatidylserine.</text>
</comment>
<dbReference type="PANTHER" id="PTHR10067">
    <property type="entry name" value="PHOSPHATIDYLSERINE DECARBOXYLASE"/>
    <property type="match status" value="1"/>
</dbReference>
<dbReference type="GO" id="GO:0004609">
    <property type="term" value="F:phosphatidylserine decarboxylase activity"/>
    <property type="evidence" value="ECO:0007669"/>
    <property type="project" value="UniProtKB-UniRule"/>
</dbReference>
<evidence type="ECO:0000256" key="12">
    <source>
        <dbReference type="HAMAP-Rule" id="MF_03209"/>
    </source>
</evidence>
<comment type="domain">
    <text evidence="12">The C2 domains have an essential, but non-catalytic function. They may facilitate interactions with other proteins and are required for lipid transport function.</text>
</comment>
<dbReference type="InterPro" id="IPR011992">
    <property type="entry name" value="EF-hand-dom_pair"/>
</dbReference>
<evidence type="ECO:0000256" key="7">
    <source>
        <dbReference type="ARBA" id="ARBA00023145"/>
    </source>
</evidence>
<feature type="chain" id="PRO_5035020165" description="Phosphatidylserine decarboxylase 2 beta chain" evidence="12">
    <location>
        <begin position="1"/>
        <end position="1083"/>
    </location>
</feature>
<comment type="subunit">
    <text evidence="12">Heterodimer of a large membrane-associated beta subunit and a small pyruvoyl-containing alpha subunit.</text>
</comment>
<feature type="compositionally biased region" description="Low complexity" evidence="13">
    <location>
        <begin position="258"/>
        <end position="296"/>
    </location>
</feature>
<comment type="caution">
    <text evidence="15">The sequence shown here is derived from an EMBL/GenBank/DDBJ whole genome shotgun (WGS) entry which is preliminary data.</text>
</comment>
<feature type="compositionally biased region" description="Basic residues" evidence="13">
    <location>
        <begin position="331"/>
        <end position="359"/>
    </location>
</feature>
<evidence type="ECO:0000256" key="11">
    <source>
        <dbReference type="ARBA" id="ARBA00023317"/>
    </source>
</evidence>
<sequence>MDELTPSAAAEGQQTPRASSHRIPFVHRLSSFRRSRHSRTSSASSQMSNPQAETNIVPADLVLKVDIIRGRNLNREDESNIPNPYVNVRCGGIRQRTDTIRKSADPEWLCSFEFNISNDIMGHRKRLGALRKHGLSITVFNKDRFSSIFLGQISWSLDELFSSPDHIAFDDTTAKWYPLSRTSRQHRRFHLRKKRGAATSDANASTSTSDADQAELCCQFGLIYRSDAGTTIPTDSATFAEELQFLLVDDHDDDDTDTNALSSSPPMTAPTTAPTTPAATLAPEMQKSSSTTSFSSRFRRPLKKGNSTSSITSLTPSLEQQQQQQEQQPPKPKRGKRLKNKFRRRKGGNGGRRSNKKKKTEGGYAKFYSDVMGITFLEIESAQDLPPERNVTRTGFDMDPFVIVSYGVSTFRTRAIRHNLNPTWNEKLFFHVRNSQENYKIKFAVYDKDKFSGNDFVASQEISIADIIQKMPTSVTQSTATPTAFDQADHSPSQEIERNMGRHTIPLKLAKPDKWKDSVHPTLTIRAKFVPYVEIRKMFWIALAKTCDADSSNTMSRLEVQAMLEALGSNISESTLDHFWQEHGKDFDQDLTMDELVASLESFILAVDTKQDNGEDPNTIIEEEKDVPVDAKNNSTVNPFFLAASDDEDDEDDEDEEEEEDDEYDSEISEDSEGGYFSSHGDYDEDDIDLAHSGSTASTTAPQSPDEADYEALAEADGIQYIDGPLKELKLQQDKEDDHPHKPAQEKVIRLNECPICHKPNLGKRGQMDIVTHVATCAANDWTTVDRFLMGNFGSEAQAQRKWFVKLVNKVGYGRYSAGKNNANIIVQDRLTGQLIDERMSVYVRLGMRLVYKGMRSGIQSKTAQRILANMSVKQGRRFDNPLSKREINSFIKFHQLDMSEVLEPLENFNTFNEFFYRKLKPGSRPCESPDNKRVAVSPADCRMMAFPTIDSATNIWIKGVEFSIAKLLDDAEEAKAYEGGALAIFRLAPQDYHRYHSPVDGVIRKIHNVQGQYYTVNPMAIRTTLDVYGDNKRDIVHMETEAFGKVAIVCIGAMMVGSIVLTAGVGDHLARTDELGYFAFGGSTLVVLFEKNAMRFDEDLLENASNSLETLVRVGNHIGVHP</sequence>
<dbReference type="PANTHER" id="PTHR10067:SF17">
    <property type="entry name" value="PHOSPHATIDYLSERINE DECARBOXYLASE PROENZYME 2"/>
    <property type="match status" value="1"/>
</dbReference>
<feature type="compositionally biased region" description="Basic residues" evidence="13">
    <location>
        <begin position="187"/>
        <end position="196"/>
    </location>
</feature>
<dbReference type="Pfam" id="PF00168">
    <property type="entry name" value="C2"/>
    <property type="match status" value="2"/>
</dbReference>
<evidence type="ECO:0000256" key="10">
    <source>
        <dbReference type="ARBA" id="ARBA00023264"/>
    </source>
</evidence>
<feature type="modified residue" description="Pyruvic acid (Ser); by autocatalysis" evidence="12">
    <location>
        <position position="1084"/>
    </location>
</feature>
<evidence type="ECO:0000259" key="14">
    <source>
        <dbReference type="PROSITE" id="PS50004"/>
    </source>
</evidence>
<feature type="region of interest" description="Disordered" evidence="13">
    <location>
        <begin position="187"/>
        <end position="208"/>
    </location>
</feature>
<dbReference type="GO" id="GO:0006646">
    <property type="term" value="P:phosphatidylethanolamine biosynthetic process"/>
    <property type="evidence" value="ECO:0007669"/>
    <property type="project" value="UniProtKB-UniRule"/>
</dbReference>
<dbReference type="InterPro" id="IPR033179">
    <property type="entry name" value="PSD_type2_pro"/>
</dbReference>
<feature type="domain" description="C2" evidence="14">
    <location>
        <begin position="358"/>
        <end position="477"/>
    </location>
</feature>
<dbReference type="Proteomes" id="UP000469890">
    <property type="component" value="Unassembled WGS sequence"/>
</dbReference>
<feature type="compositionally biased region" description="Basic residues" evidence="13">
    <location>
        <begin position="30"/>
        <end position="39"/>
    </location>
</feature>
<evidence type="ECO:0000256" key="8">
    <source>
        <dbReference type="ARBA" id="ARBA00023209"/>
    </source>
</evidence>
<dbReference type="SMART" id="SM00239">
    <property type="entry name" value="C2"/>
    <property type="match status" value="2"/>
</dbReference>
<keyword evidence="3 12" id="KW-0210">Decarboxylase</keyword>
<keyword evidence="2 12" id="KW-0444">Lipid biosynthesis</keyword>
<name>A0A8H4BH39_MUCCL</name>
<feature type="region of interest" description="Disordered" evidence="13">
    <location>
        <begin position="251"/>
        <end position="362"/>
    </location>
</feature>
<feature type="active site" description="Charge relay system; for autoendoproteolytic cleavage activity" evidence="12">
    <location>
        <position position="997"/>
    </location>
</feature>
<evidence type="ECO:0000256" key="2">
    <source>
        <dbReference type="ARBA" id="ARBA00022516"/>
    </source>
</evidence>
<keyword evidence="10 12" id="KW-1208">Phospholipid metabolism</keyword>
<protein>
    <recommendedName>
        <fullName evidence="12">Phosphatidylserine decarboxylase proenzyme 2</fullName>
        <ecNumber evidence="12">4.1.1.65</ecNumber>
    </recommendedName>
    <component>
        <recommendedName>
            <fullName evidence="12">Phosphatidylserine decarboxylase 2 beta chain</fullName>
        </recommendedName>
    </component>
    <component>
        <recommendedName>
            <fullName evidence="12">Phosphatidylserine decarboxylase 2 alpha chain</fullName>
        </recommendedName>
    </component>
</protein>
<feature type="region of interest" description="Disordered" evidence="13">
    <location>
        <begin position="1"/>
        <end position="53"/>
    </location>
</feature>
<feature type="active site" description="Charge relay system; for autoendoproteolytic cleavage activity" evidence="12">
    <location>
        <position position="1084"/>
    </location>
</feature>
<dbReference type="Pfam" id="PF02666">
    <property type="entry name" value="PS_Dcarbxylase"/>
    <property type="match status" value="1"/>
</dbReference>
<comment type="similarity">
    <text evidence="12">Belongs to the phosphatidylserine decarboxylase family. PSD-B subfamily. Eukaryotic type II sub-subfamily.</text>
</comment>
<dbReference type="SUPFAM" id="SSF49562">
    <property type="entry name" value="C2 domain (Calcium/lipid-binding domain, CaLB)"/>
    <property type="match status" value="2"/>
</dbReference>
<feature type="active site" description="Charge relay system; for autoendoproteolytic cleavage activity" evidence="12">
    <location>
        <position position="941"/>
    </location>
</feature>
<keyword evidence="5 12" id="KW-0443">Lipid metabolism</keyword>
<evidence type="ECO:0000256" key="5">
    <source>
        <dbReference type="ARBA" id="ARBA00023098"/>
    </source>
</evidence>
<feature type="compositionally biased region" description="Acidic residues" evidence="13">
    <location>
        <begin position="645"/>
        <end position="673"/>
    </location>
</feature>
<comment type="pathway">
    <text evidence="1">Lipid metabolism.</text>
</comment>
<evidence type="ECO:0000313" key="15">
    <source>
        <dbReference type="EMBL" id="KAF1801936.1"/>
    </source>
</evidence>
<keyword evidence="6 12" id="KW-0472">Membrane</keyword>
<evidence type="ECO:0000256" key="9">
    <source>
        <dbReference type="ARBA" id="ARBA00023239"/>
    </source>
</evidence>
<reference evidence="15 16" key="1">
    <citation type="submission" date="2019-09" db="EMBL/GenBank/DDBJ databases">
        <authorList>
            <consortium name="DOE Joint Genome Institute"/>
            <person name="Mondo S.J."/>
            <person name="Navarro-Mendoza M.I."/>
            <person name="Perez-Arques C."/>
            <person name="Panchal S."/>
            <person name="Nicolas F.E."/>
            <person name="Ganguly P."/>
            <person name="Pangilinan J."/>
            <person name="Grigoriev I."/>
            <person name="Heitman J."/>
            <person name="Sanya K."/>
            <person name="Garre V."/>
        </authorList>
    </citation>
    <scope>NUCLEOTIDE SEQUENCE [LARGE SCALE GENOMIC DNA]</scope>
    <source>
        <strain evidence="15 16">MU402</strain>
    </source>
</reference>
<keyword evidence="12" id="KW-0967">Endosome</keyword>
<dbReference type="InterPro" id="IPR033177">
    <property type="entry name" value="PSD-B"/>
</dbReference>
<keyword evidence="8 12" id="KW-0594">Phospholipid biosynthesis</keyword>
<dbReference type="GO" id="GO:0016540">
    <property type="term" value="P:protein autoprocessing"/>
    <property type="evidence" value="ECO:0007669"/>
    <property type="project" value="UniProtKB-UniRule"/>
</dbReference>
<dbReference type="InterPro" id="IPR003817">
    <property type="entry name" value="PS_Dcarbxylase"/>
</dbReference>
<dbReference type="PROSITE" id="PS50004">
    <property type="entry name" value="C2"/>
    <property type="match status" value="2"/>
</dbReference>
<evidence type="ECO:0000313" key="16">
    <source>
        <dbReference type="Proteomes" id="UP000469890"/>
    </source>
</evidence>
<dbReference type="InterPro" id="IPR018247">
    <property type="entry name" value="EF_Hand_1_Ca_BS"/>
</dbReference>
<feature type="chain" id="PRO_5035020164" description="Phosphatidylserine decarboxylase 2 alpha chain" evidence="12">
    <location>
        <begin position="1084"/>
        <end position="1123"/>
    </location>
</feature>
<dbReference type="UniPathway" id="UPA00558">
    <property type="reaction ID" value="UER00616"/>
</dbReference>
<evidence type="ECO:0000256" key="1">
    <source>
        <dbReference type="ARBA" id="ARBA00005189"/>
    </source>
</evidence>
<keyword evidence="9 12" id="KW-0456">Lyase</keyword>
<dbReference type="EMBL" id="JAAECE010000004">
    <property type="protein sequence ID" value="KAF1801936.1"/>
    <property type="molecule type" value="Genomic_DNA"/>
</dbReference>
<organism evidence="15 16">
    <name type="scientific">Mucor circinelloides f. lusitanicus</name>
    <name type="common">Mucor racemosus var. lusitanicus</name>
    <dbReference type="NCBI Taxonomy" id="29924"/>
    <lineage>
        <taxon>Eukaryota</taxon>
        <taxon>Fungi</taxon>
        <taxon>Fungi incertae sedis</taxon>
        <taxon>Mucoromycota</taxon>
        <taxon>Mucoromycotina</taxon>
        <taxon>Mucoromycetes</taxon>
        <taxon>Mucorales</taxon>
        <taxon>Mucorineae</taxon>
        <taxon>Mucoraceae</taxon>
        <taxon>Mucor</taxon>
    </lineage>
</organism>
<gene>
    <name evidence="12" type="primary">PSD2</name>
    <name evidence="15" type="ORF">FB192DRAFT_1375437</name>
</gene>
<proteinExistence type="inferred from homology"/>
<dbReference type="CDD" id="cd00030">
    <property type="entry name" value="C2"/>
    <property type="match status" value="1"/>
</dbReference>
<keyword evidence="11 12" id="KW-0670">Pyruvate</keyword>
<dbReference type="SUPFAM" id="SSF47473">
    <property type="entry name" value="EF-hand"/>
    <property type="match status" value="1"/>
</dbReference>
<feature type="compositionally biased region" description="Low complexity" evidence="13">
    <location>
        <begin position="307"/>
        <end position="328"/>
    </location>
</feature>
<evidence type="ECO:0000256" key="4">
    <source>
        <dbReference type="ARBA" id="ARBA00022837"/>
    </source>
</evidence>
<feature type="region of interest" description="Disordered" evidence="13">
    <location>
        <begin position="609"/>
        <end position="708"/>
    </location>
</feature>
<dbReference type="GO" id="GO:0000139">
    <property type="term" value="C:Golgi membrane"/>
    <property type="evidence" value="ECO:0007669"/>
    <property type="project" value="UniProtKB-SubCell"/>
</dbReference>
<evidence type="ECO:0000256" key="13">
    <source>
        <dbReference type="SAM" id="MobiDB-lite"/>
    </source>
</evidence>
<dbReference type="AlphaFoldDB" id="A0A8H4BH39"/>
<comment type="cofactor">
    <cofactor evidence="12">
        <name>pyruvate</name>
        <dbReference type="ChEBI" id="CHEBI:15361"/>
    </cofactor>
    <text evidence="12">Binds 1 pyruvoyl group covalently per subunit.</text>
</comment>
<comment type="pathway">
    <text evidence="12">Phospholipid metabolism; phosphatidylethanolamine biosynthesis; phosphatidylethanolamine from CDP-diacylglycerol: step 2/2.</text>
</comment>
<comment type="subcellular location">
    <subcellularLocation>
        <location evidence="12">Golgi apparatus membrane</location>
        <topology evidence="12">Peripheral membrane protein</topology>
        <orientation evidence="12">Cytoplasmic side</orientation>
    </subcellularLocation>
    <subcellularLocation>
        <location evidence="12">Endosome membrane</location>
        <topology evidence="12">Peripheral membrane protein</topology>
        <orientation evidence="12">Cytoplasmic side</orientation>
    </subcellularLocation>
</comment>
<dbReference type="Gene3D" id="1.10.238.10">
    <property type="entry name" value="EF-hand"/>
    <property type="match status" value="1"/>
</dbReference>
<keyword evidence="4" id="KW-0106">Calcium</keyword>
<dbReference type="GO" id="GO:0010008">
    <property type="term" value="C:endosome membrane"/>
    <property type="evidence" value="ECO:0007669"/>
    <property type="project" value="UniProtKB-SubCell"/>
</dbReference>
<feature type="domain" description="C2" evidence="14">
    <location>
        <begin position="44"/>
        <end position="177"/>
    </location>
</feature>
<dbReference type="HAMAP" id="MF_00663">
    <property type="entry name" value="PS_decarb_PSD_B_type2"/>
    <property type="match status" value="1"/>
</dbReference>
<comment type="catalytic activity">
    <reaction evidence="12">
        <text>a 1,2-diacyl-sn-glycero-3-phospho-L-serine + H(+) = a 1,2-diacyl-sn-glycero-3-phosphoethanolamine + CO2</text>
        <dbReference type="Rhea" id="RHEA:20828"/>
        <dbReference type="ChEBI" id="CHEBI:15378"/>
        <dbReference type="ChEBI" id="CHEBI:16526"/>
        <dbReference type="ChEBI" id="CHEBI:57262"/>
        <dbReference type="ChEBI" id="CHEBI:64612"/>
        <dbReference type="EC" id="4.1.1.65"/>
    </reaction>
</comment>
<keyword evidence="12" id="KW-0333">Golgi apparatus</keyword>
<keyword evidence="7 12" id="KW-0865">Zymogen</keyword>
<dbReference type="EC" id="4.1.1.65" evidence="12"/>
<feature type="compositionally biased region" description="Low complexity" evidence="13">
    <location>
        <begin position="197"/>
        <end position="208"/>
    </location>
</feature>
<accession>A0A8H4BH39</accession>
<feature type="active site" description="Schiff-base intermediate with substrate; via pyruvic acid; for decarboxylase activity" evidence="12">
    <location>
        <position position="1084"/>
    </location>
</feature>
<dbReference type="InterPro" id="IPR000008">
    <property type="entry name" value="C2_dom"/>
</dbReference>
<dbReference type="InterPro" id="IPR035892">
    <property type="entry name" value="C2_domain_sf"/>
</dbReference>
<dbReference type="NCBIfam" id="TIGR00163">
    <property type="entry name" value="PS_decarb"/>
    <property type="match status" value="1"/>
</dbReference>